<name>A0ABQ4X0S6_9ASTR</name>
<reference evidence="4" key="2">
    <citation type="submission" date="2022-01" db="EMBL/GenBank/DDBJ databases">
        <authorList>
            <person name="Yamashiro T."/>
            <person name="Shiraishi A."/>
            <person name="Satake H."/>
            <person name="Nakayama K."/>
        </authorList>
    </citation>
    <scope>NUCLEOTIDE SEQUENCE</scope>
</reference>
<gene>
    <name evidence="4" type="ORF">Tco_0653409</name>
</gene>
<comment type="similarity">
    <text evidence="1">Belongs to the eukaryotic ribosomal protein eL24 family.</text>
</comment>
<evidence type="ECO:0000313" key="5">
    <source>
        <dbReference type="Proteomes" id="UP001151760"/>
    </source>
</evidence>
<sequence>MRSKSVKEPYWKILRRFSDFCRSKCHKNFKMERNPRKEKLTKAYRRLHDKDMTPDANNFNPGGWRTHLKNRLSGRIPNSVARFLANSFIGNDLCGPPLSLCEVRSDVLSKTRSLNQTVVQDGPSTTSSTLVKFSFRSPDHIMAGNALMPMEIREAAAVIKKCSSVPRVEEKMTLKEVDAQAIEEIETKIIAKDGTITRVPGKFQGYETSKEDPDNMNGWLLEDEDEVERNEVDSDLESTASSKPEYDGKGSAIALTRWIEKMENVIDNSGCAENQKVRYATSSLGNKDLTWWNTQCQARGRVAAMAISWNDFKELMVEEFCPSNEMEKFHELAKLVPHLVTPESSRIKRYIARLAPEIRGMLRATKPTTIQNAILRAGILTDKAVSCGTLTKGGDKRKGVEEPSKTGGS</sequence>
<organism evidence="4 5">
    <name type="scientific">Tanacetum coccineum</name>
    <dbReference type="NCBI Taxonomy" id="301880"/>
    <lineage>
        <taxon>Eukaryota</taxon>
        <taxon>Viridiplantae</taxon>
        <taxon>Streptophyta</taxon>
        <taxon>Embryophyta</taxon>
        <taxon>Tracheophyta</taxon>
        <taxon>Spermatophyta</taxon>
        <taxon>Magnoliopsida</taxon>
        <taxon>eudicotyledons</taxon>
        <taxon>Gunneridae</taxon>
        <taxon>Pentapetalae</taxon>
        <taxon>asterids</taxon>
        <taxon>campanulids</taxon>
        <taxon>Asterales</taxon>
        <taxon>Asteraceae</taxon>
        <taxon>Asteroideae</taxon>
        <taxon>Anthemideae</taxon>
        <taxon>Anthemidinae</taxon>
        <taxon>Tanacetum</taxon>
    </lineage>
</organism>
<proteinExistence type="inferred from homology"/>
<dbReference type="InterPro" id="IPR000988">
    <property type="entry name" value="Ribosomal_eL24-rel_N"/>
</dbReference>
<keyword evidence="4" id="KW-0808">Transferase</keyword>
<feature type="domain" description="Large ribosomal subunit protein eL24-related N-terminal" evidence="3">
    <location>
        <begin position="18"/>
        <end position="53"/>
    </location>
</feature>
<dbReference type="Proteomes" id="UP001151760">
    <property type="component" value="Unassembled WGS sequence"/>
</dbReference>
<dbReference type="EMBL" id="BQNB010009093">
    <property type="protein sequence ID" value="GJS58625.1"/>
    <property type="molecule type" value="Genomic_DNA"/>
</dbReference>
<dbReference type="GO" id="GO:0003964">
    <property type="term" value="F:RNA-directed DNA polymerase activity"/>
    <property type="evidence" value="ECO:0007669"/>
    <property type="project" value="UniProtKB-KW"/>
</dbReference>
<comment type="caution">
    <text evidence="4">The sequence shown here is derived from an EMBL/GenBank/DDBJ whole genome shotgun (WGS) entry which is preliminary data.</text>
</comment>
<dbReference type="Gene3D" id="2.30.170.20">
    <property type="entry name" value="Ribosomal protein L24e"/>
    <property type="match status" value="1"/>
</dbReference>
<evidence type="ECO:0000256" key="2">
    <source>
        <dbReference type="SAM" id="MobiDB-lite"/>
    </source>
</evidence>
<evidence type="ECO:0000313" key="4">
    <source>
        <dbReference type="EMBL" id="GJS58625.1"/>
    </source>
</evidence>
<accession>A0ABQ4X0S6</accession>
<keyword evidence="4" id="KW-0548">Nucleotidyltransferase</keyword>
<dbReference type="Pfam" id="PF01246">
    <property type="entry name" value="Ribosomal_L24e"/>
    <property type="match status" value="1"/>
</dbReference>
<feature type="region of interest" description="Disordered" evidence="2">
    <location>
        <begin position="228"/>
        <end position="248"/>
    </location>
</feature>
<evidence type="ECO:0000256" key="1">
    <source>
        <dbReference type="ARBA" id="ARBA00005647"/>
    </source>
</evidence>
<dbReference type="InterPro" id="IPR038630">
    <property type="entry name" value="L24e/L24_sf"/>
</dbReference>
<keyword evidence="4" id="KW-0695">RNA-directed DNA polymerase</keyword>
<keyword evidence="5" id="KW-1185">Reference proteome</keyword>
<reference evidence="4" key="1">
    <citation type="journal article" date="2022" name="Int. J. Mol. Sci.">
        <title>Draft Genome of Tanacetum Coccineum: Genomic Comparison of Closely Related Tanacetum-Family Plants.</title>
        <authorList>
            <person name="Yamashiro T."/>
            <person name="Shiraishi A."/>
            <person name="Nakayama K."/>
            <person name="Satake H."/>
        </authorList>
    </citation>
    <scope>NUCLEOTIDE SEQUENCE</scope>
</reference>
<protein>
    <submittedName>
        <fullName evidence="4">Reverse transcriptase domain-containing protein</fullName>
    </submittedName>
</protein>
<evidence type="ECO:0000259" key="3">
    <source>
        <dbReference type="Pfam" id="PF01246"/>
    </source>
</evidence>